<dbReference type="Proteomes" id="UP001165679">
    <property type="component" value="Unassembled WGS sequence"/>
</dbReference>
<gene>
    <name evidence="2" type="ORF">OL599_20155</name>
</gene>
<accession>A0AA42CFP6</accession>
<comment type="caution">
    <text evidence="2">The sequence shown here is derived from an EMBL/GenBank/DDBJ whole genome shotgun (WGS) entry which is preliminary data.</text>
</comment>
<dbReference type="EMBL" id="JAPDNT010000026">
    <property type="protein sequence ID" value="MCW3476884.1"/>
    <property type="molecule type" value="Genomic_DNA"/>
</dbReference>
<dbReference type="SUPFAM" id="SSF55729">
    <property type="entry name" value="Acyl-CoA N-acyltransferases (Nat)"/>
    <property type="match status" value="1"/>
</dbReference>
<keyword evidence="3" id="KW-1185">Reference proteome</keyword>
<dbReference type="InterPro" id="IPR038740">
    <property type="entry name" value="BioF2-like_GNAT_dom"/>
</dbReference>
<dbReference type="Gene3D" id="3.40.630.30">
    <property type="match status" value="1"/>
</dbReference>
<keyword evidence="2" id="KW-0808">Transferase</keyword>
<dbReference type="InterPro" id="IPR016181">
    <property type="entry name" value="Acyl_CoA_acyltransferase"/>
</dbReference>
<dbReference type="EC" id="2.3.1.-" evidence="2"/>
<evidence type="ECO:0000259" key="1">
    <source>
        <dbReference type="Pfam" id="PF13480"/>
    </source>
</evidence>
<reference evidence="2" key="2">
    <citation type="submission" date="2022-10" db="EMBL/GenBank/DDBJ databases">
        <authorList>
            <person name="Trinh H.N."/>
        </authorList>
    </citation>
    <scope>NUCLEOTIDE SEQUENCE</scope>
    <source>
        <strain evidence="2">RN2-1</strain>
    </source>
</reference>
<keyword evidence="2" id="KW-0012">Acyltransferase</keyword>
<reference evidence="2" key="1">
    <citation type="submission" date="2022-09" db="EMBL/GenBank/DDBJ databases">
        <title>Rhodovastum sp. nov. RN2-1 isolated from soil in Seongnam, South Korea.</title>
        <authorList>
            <person name="Le N.T."/>
        </authorList>
    </citation>
    <scope>NUCLEOTIDE SEQUENCE</scope>
    <source>
        <strain evidence="2">RN2-1</strain>
    </source>
</reference>
<dbReference type="GO" id="GO:0016746">
    <property type="term" value="F:acyltransferase activity"/>
    <property type="evidence" value="ECO:0007669"/>
    <property type="project" value="UniProtKB-KW"/>
</dbReference>
<name>A0AA42CFP6_9PROT</name>
<dbReference type="RefSeq" id="WP_264715733.1">
    <property type="nucleotide sequence ID" value="NZ_JAPDNT010000026.1"/>
</dbReference>
<organism evidence="2 3">
    <name type="scientific">Limobrevibacterium gyesilva</name>
    <dbReference type="NCBI Taxonomy" id="2991712"/>
    <lineage>
        <taxon>Bacteria</taxon>
        <taxon>Pseudomonadati</taxon>
        <taxon>Pseudomonadota</taxon>
        <taxon>Alphaproteobacteria</taxon>
        <taxon>Acetobacterales</taxon>
        <taxon>Acetobacteraceae</taxon>
        <taxon>Limobrevibacterium</taxon>
    </lineage>
</organism>
<evidence type="ECO:0000313" key="2">
    <source>
        <dbReference type="EMBL" id="MCW3476884.1"/>
    </source>
</evidence>
<evidence type="ECO:0000313" key="3">
    <source>
        <dbReference type="Proteomes" id="UP001165679"/>
    </source>
</evidence>
<feature type="domain" description="BioF2-like acetyltransferase" evidence="1">
    <location>
        <begin position="181"/>
        <end position="328"/>
    </location>
</feature>
<protein>
    <submittedName>
        <fullName evidence="2">GNAT family N-acetyltransferase</fullName>
        <ecNumber evidence="2">2.3.1.-</ecNumber>
    </submittedName>
</protein>
<dbReference type="Pfam" id="PF13480">
    <property type="entry name" value="Acetyltransf_6"/>
    <property type="match status" value="1"/>
</dbReference>
<sequence length="377" mass="40762">MLSITLSAPGTFAAVGELWLALQARAACSFFQSWTWVGCLAERRFPDPVLLQAHDGGRLVALALFNRRRAPAGPDTLWLGASGLPALDAVFVEHNGVLTEAGQGHAIASCLQAALRAPIGGRAPRFGRRLVLGGVDAAHLHAAAQCPGMVLHAHIARPAPFVDLARIRAGGTDYLGSLSANARYQIRRSARRYTAAGPLAVRRAATLAEAHDFLDALAALHQITWTGRGRPGAFANPDFVAFHRALIERAMPAGEVDLLRVSAGGRVVGYLYNFRFRDRAYAYQSGFDYAVSDPHQKPGLTCHHLAIEMYAAEGMDRYDFLAGGDRYKTSLANAETMLHWAELSPWWSARALLAAARDLSLRWRRTGPPAPAAARSD</sequence>
<dbReference type="AlphaFoldDB" id="A0AA42CFP6"/>
<proteinExistence type="predicted"/>